<dbReference type="Proteomes" id="UP001203512">
    <property type="component" value="Unassembled WGS sequence"/>
</dbReference>
<accession>A0ABT0E0G5</accession>
<comment type="caution">
    <text evidence="1">The sequence shown here is derived from an EMBL/GenBank/DDBJ whole genome shotgun (WGS) entry which is preliminary data.</text>
</comment>
<reference evidence="1 2" key="1">
    <citation type="submission" date="2022-04" db="EMBL/GenBank/DDBJ databases">
        <authorList>
            <person name="Huq M.A."/>
        </authorList>
    </citation>
    <scope>NUCLEOTIDE SEQUENCE [LARGE SCALE GENOMIC DNA]</scope>
    <source>
        <strain evidence="1 2">MAH-33</strain>
    </source>
</reference>
<evidence type="ECO:0000313" key="1">
    <source>
        <dbReference type="EMBL" id="MCK0532864.1"/>
    </source>
</evidence>
<dbReference type="EMBL" id="JALKHS010000011">
    <property type="protein sequence ID" value="MCK0532864.1"/>
    <property type="molecule type" value="Genomic_DNA"/>
</dbReference>
<name>A0ABT0E0G5_9SPHN</name>
<gene>
    <name evidence="1" type="ORF">MU848_14835</name>
</gene>
<protein>
    <submittedName>
        <fullName evidence="1">Uncharacterized protein</fullName>
    </submittedName>
</protein>
<keyword evidence="2" id="KW-1185">Reference proteome</keyword>
<sequence length="83" mass="9468">MRMESATGWSATYSYSPLYREDEPNHCPGCDRQQWIIGRMTAECTFCGSAMPLEHFSTYSASPRIECRDYSADDLPDHLRPVA</sequence>
<proteinExistence type="predicted"/>
<organism evidence="1 2">
    <name type="scientific">Sphingobium agri</name>
    <dbReference type="NCBI Taxonomy" id="2933566"/>
    <lineage>
        <taxon>Bacteria</taxon>
        <taxon>Pseudomonadati</taxon>
        <taxon>Pseudomonadota</taxon>
        <taxon>Alphaproteobacteria</taxon>
        <taxon>Sphingomonadales</taxon>
        <taxon>Sphingomonadaceae</taxon>
        <taxon>Sphingobium</taxon>
    </lineage>
</organism>
<evidence type="ECO:0000313" key="2">
    <source>
        <dbReference type="Proteomes" id="UP001203512"/>
    </source>
</evidence>
<dbReference type="RefSeq" id="WP_247233799.1">
    <property type="nucleotide sequence ID" value="NZ_JALKHS010000011.1"/>
</dbReference>